<dbReference type="PANTHER" id="PTHR45458">
    <property type="entry name" value="SHORT-CHAIN DEHYDROGENASE/REDUCTASE SDR"/>
    <property type="match status" value="1"/>
</dbReference>
<evidence type="ECO:0000313" key="2">
    <source>
        <dbReference type="Proteomes" id="UP000233524"/>
    </source>
</evidence>
<gene>
    <name evidence="1" type="ORF">jhhlp_001758</name>
</gene>
<dbReference type="InterPro" id="IPR052184">
    <property type="entry name" value="SDR_enzymes"/>
</dbReference>
<dbReference type="Gene3D" id="3.40.50.720">
    <property type="entry name" value="NAD(P)-binding Rossmann-like Domain"/>
    <property type="match status" value="1"/>
</dbReference>
<dbReference type="AlphaFoldDB" id="A0A2N3NGQ7"/>
<dbReference type="Proteomes" id="UP000233524">
    <property type="component" value="Unassembled WGS sequence"/>
</dbReference>
<evidence type="ECO:0008006" key="3">
    <source>
        <dbReference type="Google" id="ProtNLM"/>
    </source>
</evidence>
<dbReference type="GO" id="GO:0016616">
    <property type="term" value="F:oxidoreductase activity, acting on the CH-OH group of donors, NAD or NADP as acceptor"/>
    <property type="evidence" value="ECO:0007669"/>
    <property type="project" value="TreeGrafter"/>
</dbReference>
<organism evidence="1 2">
    <name type="scientific">Lomentospora prolificans</name>
    <dbReference type="NCBI Taxonomy" id="41688"/>
    <lineage>
        <taxon>Eukaryota</taxon>
        <taxon>Fungi</taxon>
        <taxon>Dikarya</taxon>
        <taxon>Ascomycota</taxon>
        <taxon>Pezizomycotina</taxon>
        <taxon>Sordariomycetes</taxon>
        <taxon>Hypocreomycetidae</taxon>
        <taxon>Microascales</taxon>
        <taxon>Microascaceae</taxon>
        <taxon>Lomentospora</taxon>
    </lineage>
</organism>
<name>A0A2N3NGQ7_9PEZI</name>
<reference evidence="1 2" key="1">
    <citation type="journal article" date="2017" name="G3 (Bethesda)">
        <title>First Draft Genome Sequence of the Pathogenic Fungus Lomentospora prolificans (Formerly Scedosporium prolificans).</title>
        <authorList>
            <person name="Luo R."/>
            <person name="Zimin A."/>
            <person name="Workman R."/>
            <person name="Fan Y."/>
            <person name="Pertea G."/>
            <person name="Grossman N."/>
            <person name="Wear M.P."/>
            <person name="Jia B."/>
            <person name="Miller H."/>
            <person name="Casadevall A."/>
            <person name="Timp W."/>
            <person name="Zhang S.X."/>
            <person name="Salzberg S.L."/>
        </authorList>
    </citation>
    <scope>NUCLEOTIDE SEQUENCE [LARGE SCALE GENOMIC DNA]</scope>
    <source>
        <strain evidence="1 2">JHH-5317</strain>
    </source>
</reference>
<accession>A0A2N3NGQ7</accession>
<sequence>MSATYAITGASGSLGWAFLKNISKDPNNVVIALVRNKVGTEKRVSEELSDRKNIHVVEADLTNYESIKKSADQVSTITGGSLDYLIANAGFVTRWSGNLPMTVIAETPQELEENLLDTYRINVIGQVHLFNLYIPLILKGNVKKVITLGTGLADPELTAKYKLELAGPYSLSKAATNLLVAKYHASYADQGVLFLSLSPGFVESGHQDNLTEQEIPYVQKMVASFIEYAPQFQKFSPEQSVEYMMKVVYNATVEKYGGAAVSHNGDGKWL</sequence>
<dbReference type="PRINTS" id="PR00081">
    <property type="entry name" value="GDHRDH"/>
</dbReference>
<protein>
    <recommendedName>
        <fullName evidence="3">Ketoreductase (KR) domain-containing protein</fullName>
    </recommendedName>
</protein>
<dbReference type="InterPro" id="IPR002347">
    <property type="entry name" value="SDR_fam"/>
</dbReference>
<dbReference type="SUPFAM" id="SSF51735">
    <property type="entry name" value="NAD(P)-binding Rossmann-fold domains"/>
    <property type="match status" value="1"/>
</dbReference>
<dbReference type="VEuPathDB" id="FungiDB:jhhlp_001758"/>
<dbReference type="InterPro" id="IPR036291">
    <property type="entry name" value="NAD(P)-bd_dom_sf"/>
</dbReference>
<dbReference type="EMBL" id="NLAX01000006">
    <property type="protein sequence ID" value="PKS11608.1"/>
    <property type="molecule type" value="Genomic_DNA"/>
</dbReference>
<dbReference type="Pfam" id="PF00106">
    <property type="entry name" value="adh_short"/>
    <property type="match status" value="1"/>
</dbReference>
<dbReference type="OrthoDB" id="7289984at2759"/>
<keyword evidence="2" id="KW-1185">Reference proteome</keyword>
<dbReference type="PANTHER" id="PTHR45458:SF3">
    <property type="entry name" value="CHAIN DEHYDROGENASE (ATSC), PUTATIVE-RELATED"/>
    <property type="match status" value="1"/>
</dbReference>
<dbReference type="InParanoid" id="A0A2N3NGQ7"/>
<proteinExistence type="predicted"/>
<evidence type="ECO:0000313" key="1">
    <source>
        <dbReference type="EMBL" id="PKS11608.1"/>
    </source>
</evidence>
<comment type="caution">
    <text evidence="1">The sequence shown here is derived from an EMBL/GenBank/DDBJ whole genome shotgun (WGS) entry which is preliminary data.</text>
</comment>